<dbReference type="InterPro" id="IPR000209">
    <property type="entry name" value="Peptidase_S8/S53_dom"/>
</dbReference>
<keyword evidence="12" id="KW-0732">Signal</keyword>
<evidence type="ECO:0000256" key="3">
    <source>
        <dbReference type="ARBA" id="ARBA00004239"/>
    </source>
</evidence>
<evidence type="ECO:0000256" key="2">
    <source>
        <dbReference type="ARBA" id="ARBA00002451"/>
    </source>
</evidence>
<dbReference type="Pfam" id="PF09286">
    <property type="entry name" value="Pro-kuma_activ"/>
    <property type="match status" value="1"/>
</dbReference>
<dbReference type="CDD" id="cd11377">
    <property type="entry name" value="Pro-peptidase_S53"/>
    <property type="match status" value="1"/>
</dbReference>
<accession>A0A9P8S5A8</accession>
<evidence type="ECO:0000256" key="6">
    <source>
        <dbReference type="ARBA" id="ARBA00022723"/>
    </source>
</evidence>
<comment type="caution">
    <text evidence="14">The sequence shown here is derived from an EMBL/GenBank/DDBJ whole genome shotgun (WGS) entry which is preliminary data.</text>
</comment>
<dbReference type="PANTHER" id="PTHR14218">
    <property type="entry name" value="PROTEASE S8 TRIPEPTIDYL PEPTIDASE I CLN2"/>
    <property type="match status" value="1"/>
</dbReference>
<dbReference type="Proteomes" id="UP000764110">
    <property type="component" value="Unassembled WGS sequence"/>
</dbReference>
<protein>
    <recommendedName>
        <fullName evidence="4">tripeptidyl-peptidase II</fullName>
        <ecNumber evidence="4">3.4.14.10</ecNumber>
    </recommendedName>
</protein>
<feature type="binding site" evidence="11">
    <location>
        <position position="577"/>
    </location>
    <ligand>
        <name>Ca(2+)</name>
        <dbReference type="ChEBI" id="CHEBI:29108"/>
    </ligand>
</feature>
<dbReference type="GO" id="GO:0004252">
    <property type="term" value="F:serine-type endopeptidase activity"/>
    <property type="evidence" value="ECO:0007669"/>
    <property type="project" value="UniProtKB-UniRule"/>
</dbReference>
<keyword evidence="15" id="KW-1185">Reference proteome</keyword>
<keyword evidence="5 11" id="KW-0645">Protease</keyword>
<keyword evidence="7 11" id="KW-0378">Hydrolase</keyword>
<dbReference type="PROSITE" id="PS51695">
    <property type="entry name" value="SEDOLISIN"/>
    <property type="match status" value="1"/>
</dbReference>
<dbReference type="EMBL" id="JACEFI010000014">
    <property type="protein sequence ID" value="KAH0595034.1"/>
    <property type="molecule type" value="Genomic_DNA"/>
</dbReference>
<dbReference type="PANTHER" id="PTHR14218:SF19">
    <property type="entry name" value="SERINE PROTEASE AORO, PUTATIVE (AFU_ORTHOLOGUE AFUA_6G10250)-RELATED"/>
    <property type="match status" value="1"/>
</dbReference>
<dbReference type="InterPro" id="IPR050819">
    <property type="entry name" value="Tripeptidyl-peptidase_I"/>
</dbReference>
<dbReference type="Pfam" id="PF00082">
    <property type="entry name" value="Peptidase_S8"/>
    <property type="match status" value="1"/>
</dbReference>
<dbReference type="Gene3D" id="3.40.50.200">
    <property type="entry name" value="Peptidase S8/S53 domain"/>
    <property type="match status" value="1"/>
</dbReference>
<comment type="subcellular location">
    <subcellularLocation>
        <location evidence="3">Secreted</location>
        <location evidence="3">Extracellular space</location>
    </subcellularLocation>
</comment>
<comment type="catalytic activity">
    <reaction evidence="1">
        <text>Release of an N-terminal tripeptide from a polypeptide.</text>
        <dbReference type="EC" id="3.4.14.10"/>
    </reaction>
</comment>
<feature type="active site" description="Charge relay system" evidence="11">
    <location>
        <position position="535"/>
    </location>
</feature>
<dbReference type="AlphaFoldDB" id="A0A9P8S5A8"/>
<comment type="cofactor">
    <cofactor evidence="11">
        <name>Ca(2+)</name>
        <dbReference type="ChEBI" id="CHEBI:29108"/>
    </cofactor>
    <text evidence="11">Binds 1 Ca(2+) ion per subunit.</text>
</comment>
<dbReference type="InterPro" id="IPR036852">
    <property type="entry name" value="Peptidase_S8/S53_dom_sf"/>
</dbReference>
<evidence type="ECO:0000256" key="11">
    <source>
        <dbReference type="PROSITE-ProRule" id="PRU01032"/>
    </source>
</evidence>
<organism evidence="14 15">
    <name type="scientific">Metarhizium humberi</name>
    <dbReference type="NCBI Taxonomy" id="2596975"/>
    <lineage>
        <taxon>Eukaryota</taxon>
        <taxon>Fungi</taxon>
        <taxon>Dikarya</taxon>
        <taxon>Ascomycota</taxon>
        <taxon>Pezizomycotina</taxon>
        <taxon>Sordariomycetes</taxon>
        <taxon>Hypocreomycetidae</taxon>
        <taxon>Hypocreales</taxon>
        <taxon>Clavicipitaceae</taxon>
        <taxon>Metarhizium</taxon>
    </lineage>
</organism>
<evidence type="ECO:0000256" key="7">
    <source>
        <dbReference type="ARBA" id="ARBA00022801"/>
    </source>
</evidence>
<dbReference type="InterPro" id="IPR015366">
    <property type="entry name" value="S53_propep"/>
</dbReference>
<feature type="binding site" evidence="11">
    <location>
        <position position="606"/>
    </location>
    <ligand>
        <name>Ca(2+)</name>
        <dbReference type="ChEBI" id="CHEBI:29108"/>
    </ligand>
</feature>
<feature type="binding site" evidence="11">
    <location>
        <position position="576"/>
    </location>
    <ligand>
        <name>Ca(2+)</name>
        <dbReference type="ChEBI" id="CHEBI:29108"/>
    </ligand>
</feature>
<evidence type="ECO:0000256" key="1">
    <source>
        <dbReference type="ARBA" id="ARBA00001910"/>
    </source>
</evidence>
<evidence type="ECO:0000259" key="13">
    <source>
        <dbReference type="PROSITE" id="PS51695"/>
    </source>
</evidence>
<reference evidence="14 15" key="1">
    <citation type="submission" date="2020-07" db="EMBL/GenBank/DDBJ databases">
        <title>Metarhizium humberi genome.</title>
        <authorList>
            <person name="Lysoe E."/>
        </authorList>
    </citation>
    <scope>NUCLEOTIDE SEQUENCE [LARGE SCALE GENOMIC DNA]</scope>
    <source>
        <strain evidence="14 15">ESALQ1638</strain>
    </source>
</reference>
<keyword evidence="8 11" id="KW-0720">Serine protease</keyword>
<feature type="binding site" evidence="11">
    <location>
        <position position="608"/>
    </location>
    <ligand>
        <name>Ca(2+)</name>
        <dbReference type="ChEBI" id="CHEBI:29108"/>
    </ligand>
</feature>
<dbReference type="InterPro" id="IPR030400">
    <property type="entry name" value="Sedolisin_dom"/>
</dbReference>
<dbReference type="GO" id="GO:0008240">
    <property type="term" value="F:tripeptidyl-peptidase activity"/>
    <property type="evidence" value="ECO:0007669"/>
    <property type="project" value="UniProtKB-EC"/>
</dbReference>
<dbReference type="EC" id="3.4.14.10" evidence="4"/>
<evidence type="ECO:0000256" key="8">
    <source>
        <dbReference type="ARBA" id="ARBA00022825"/>
    </source>
</evidence>
<feature type="active site" description="Charge relay system" evidence="11">
    <location>
        <position position="298"/>
    </location>
</feature>
<feature type="active site" description="Charge relay system" evidence="11">
    <location>
        <position position="302"/>
    </location>
</feature>
<gene>
    <name evidence="14" type="ORF">MHUMG1_07333</name>
</gene>
<evidence type="ECO:0000256" key="5">
    <source>
        <dbReference type="ARBA" id="ARBA00022670"/>
    </source>
</evidence>
<evidence type="ECO:0000313" key="15">
    <source>
        <dbReference type="Proteomes" id="UP000764110"/>
    </source>
</evidence>
<keyword evidence="6 11" id="KW-0479">Metal-binding</keyword>
<keyword evidence="9 11" id="KW-0106">Calcium</keyword>
<evidence type="ECO:0000256" key="4">
    <source>
        <dbReference type="ARBA" id="ARBA00012462"/>
    </source>
</evidence>
<feature type="signal peptide" evidence="12">
    <location>
        <begin position="1"/>
        <end position="17"/>
    </location>
</feature>
<dbReference type="SUPFAM" id="SSF54897">
    <property type="entry name" value="Protease propeptides/inhibitors"/>
    <property type="match status" value="1"/>
</dbReference>
<keyword evidence="10" id="KW-0865">Zymogen</keyword>
<proteinExistence type="predicted"/>
<name>A0A9P8S5A8_9HYPO</name>
<dbReference type="GO" id="GO:0006508">
    <property type="term" value="P:proteolysis"/>
    <property type="evidence" value="ECO:0007669"/>
    <property type="project" value="UniProtKB-KW"/>
</dbReference>
<dbReference type="SMART" id="SM00944">
    <property type="entry name" value="Pro-kuma_activ"/>
    <property type="match status" value="1"/>
</dbReference>
<evidence type="ECO:0000313" key="14">
    <source>
        <dbReference type="EMBL" id="KAH0595034.1"/>
    </source>
</evidence>
<evidence type="ECO:0000256" key="12">
    <source>
        <dbReference type="SAM" id="SignalP"/>
    </source>
</evidence>
<dbReference type="CDD" id="cd04056">
    <property type="entry name" value="Peptidases_S53"/>
    <property type="match status" value="1"/>
</dbReference>
<evidence type="ECO:0000256" key="9">
    <source>
        <dbReference type="ARBA" id="ARBA00022837"/>
    </source>
</evidence>
<dbReference type="GO" id="GO:0046872">
    <property type="term" value="F:metal ion binding"/>
    <property type="evidence" value="ECO:0007669"/>
    <property type="project" value="UniProtKB-UniRule"/>
</dbReference>
<comment type="function">
    <text evidence="2">Secreted tripeptidyl-peptidase which degrades proteins at acidic pHs and is involved in virulence.</text>
</comment>
<evidence type="ECO:0000256" key="10">
    <source>
        <dbReference type="ARBA" id="ARBA00023145"/>
    </source>
</evidence>
<dbReference type="GO" id="GO:0005576">
    <property type="term" value="C:extracellular region"/>
    <property type="evidence" value="ECO:0007669"/>
    <property type="project" value="UniProtKB-SubCell"/>
</dbReference>
<sequence length="685" mass="73402">MKISLILLNGLCAGAIAVPTGSNTIHEKRDVSSGRWTKREAADANTKVPVRIALKQKNLDKGMDYLLAVSDPSSAKYGQHYSKDQVVELFAPDESSINAVRSWLIKSGVSADKITFPQSKGWVDFQSTVGQLESILKTKYHMYDHIQARNAHIGTDEYSLPNEISYLVDFITPAVVMSQTSKPSNKVKRNDGRIIRPHKPLSAEVAKLLAANPDSTDNCAKYITPACIKSQYNITDGTLHDASNRMGIFEISEDAYSQEDLDSFYAKYATNIPKGTGPKVNLIDGAMAPVSPESAGGESDLDFEIAIPIIYPQVTELYEAATKNDDIFNTFLDAVDGSYCKDPGDDPTVDGNTPNEMCGTFKAANVISFSYGTAEADYPTKYLQRQCDEFMKLGLQGTSIVLSSGDDGVARRSGSCLGPKGDIFTPGQQASCPYVTSVGSTVLLAGGEEIATETFSSGGGFSNIWSTPDYQKDAVSSYFSKHDPGYKSYTTGNGTIPTTGGIYNRVGRGYPDVAALGDNAVVVVNGEPSTSGGTSMSAPLVGAILTRINEERIKAGKKSVGFANPALYKNPAMFTDVVRGDQSKGGPNGDGQPSACGNKGFSAVEGWDPVTGLGTPNYPAMLEYFLKLAQRKVVKQDAALFINGKIVAGPGSKFQRFSFSLQSSPLPSSCARRIGLFGLFWLFGP</sequence>
<feature type="domain" description="Peptidase S53" evidence="13">
    <location>
        <begin position="222"/>
        <end position="628"/>
    </location>
</feature>
<dbReference type="SUPFAM" id="SSF52743">
    <property type="entry name" value="Subtilisin-like"/>
    <property type="match status" value="1"/>
</dbReference>
<feature type="chain" id="PRO_5040411917" description="tripeptidyl-peptidase II" evidence="12">
    <location>
        <begin position="18"/>
        <end position="685"/>
    </location>
</feature>